<reference evidence="3" key="1">
    <citation type="submission" date="2016-01" db="EMBL/GenBank/DDBJ databases">
        <title>Draft genome of Chromobacterium sp. F49.</title>
        <authorList>
            <person name="Hong K.W."/>
        </authorList>
    </citation>
    <scope>NUCLEOTIDE SEQUENCE [LARGE SCALE GENOMIC DNA]</scope>
    <source>
        <strain evidence="3">P7IIIA</strain>
    </source>
</reference>
<dbReference type="PANTHER" id="PTHR30015">
    <property type="entry name" value="MRR RESTRICTION SYSTEM PROTEIN"/>
    <property type="match status" value="1"/>
</dbReference>
<keyword evidence="2" id="KW-0255">Endonuclease</keyword>
<dbReference type="EMBL" id="LRFC01000006">
    <property type="protein sequence ID" value="KZE68050.1"/>
    <property type="molecule type" value="Genomic_DNA"/>
</dbReference>
<protein>
    <submittedName>
        <fullName evidence="2">Restriction endonuclease</fullName>
    </submittedName>
</protein>
<dbReference type="GO" id="GO:0009307">
    <property type="term" value="P:DNA restriction-modification system"/>
    <property type="evidence" value="ECO:0007669"/>
    <property type="project" value="InterPro"/>
</dbReference>
<dbReference type="InterPro" id="IPR011335">
    <property type="entry name" value="Restrct_endonuc-II-like"/>
</dbReference>
<gene>
    <name evidence="2" type="ORF">AWM68_17625</name>
</gene>
<proteinExistence type="predicted"/>
<feature type="domain" description="Restriction endonuclease type IV Mrr" evidence="1">
    <location>
        <begin position="29"/>
        <end position="136"/>
    </location>
</feature>
<dbReference type="InterPro" id="IPR052906">
    <property type="entry name" value="Type_IV_Methyl-Rstrct_Enzyme"/>
</dbReference>
<dbReference type="PANTHER" id="PTHR30015:SF6">
    <property type="entry name" value="SLL1429 PROTEIN"/>
    <property type="match status" value="1"/>
</dbReference>
<dbReference type="SUPFAM" id="SSF52980">
    <property type="entry name" value="Restriction endonuclease-like"/>
    <property type="match status" value="1"/>
</dbReference>
<keyword evidence="2" id="KW-0540">Nuclease</keyword>
<name>A0A165NXH2_9BACL</name>
<keyword evidence="2" id="KW-0378">Hydrolase</keyword>
<evidence type="ECO:0000313" key="3">
    <source>
        <dbReference type="Proteomes" id="UP000076567"/>
    </source>
</evidence>
<dbReference type="AlphaFoldDB" id="A0A165NXH2"/>
<dbReference type="GO" id="GO:0015666">
    <property type="term" value="F:restriction endodeoxyribonuclease activity"/>
    <property type="evidence" value="ECO:0007669"/>
    <property type="project" value="TreeGrafter"/>
</dbReference>
<dbReference type="Gene3D" id="3.40.1350.10">
    <property type="match status" value="1"/>
</dbReference>
<evidence type="ECO:0000259" key="1">
    <source>
        <dbReference type="Pfam" id="PF04471"/>
    </source>
</evidence>
<dbReference type="Pfam" id="PF04471">
    <property type="entry name" value="Mrr_cat"/>
    <property type="match status" value="1"/>
</dbReference>
<evidence type="ECO:0000313" key="2">
    <source>
        <dbReference type="EMBL" id="KZE68050.1"/>
    </source>
</evidence>
<keyword evidence="3" id="KW-1185">Reference proteome</keyword>
<dbReference type="Proteomes" id="UP000076567">
    <property type="component" value="Unassembled WGS sequence"/>
</dbReference>
<dbReference type="GO" id="GO:0003677">
    <property type="term" value="F:DNA binding"/>
    <property type="evidence" value="ECO:0007669"/>
    <property type="project" value="InterPro"/>
</dbReference>
<organism evidence="2 3">
    <name type="scientific">Fictibacillus phosphorivorans</name>
    <dbReference type="NCBI Taxonomy" id="1221500"/>
    <lineage>
        <taxon>Bacteria</taxon>
        <taxon>Bacillati</taxon>
        <taxon>Bacillota</taxon>
        <taxon>Bacilli</taxon>
        <taxon>Bacillales</taxon>
        <taxon>Fictibacillaceae</taxon>
        <taxon>Fictibacillus</taxon>
    </lineage>
</organism>
<sequence length="150" mass="16927">MAVIIALAFFIFQSIERRNNLRKSGISDIDKMDGIQFEFYLKELYLGLGYKARRTQSSGDYGADLILEAGSKRIVVQAKRYSKNVGVKAVQEIKTSQLHYKADESWVVTNSYFTKQAITLAASNQVVLIDRDILIKTILKLKNTNTKAVS</sequence>
<accession>A0A165NXH2</accession>
<dbReference type="InterPro" id="IPR007560">
    <property type="entry name" value="Restrct_endonuc_IV_Mrr"/>
</dbReference>
<dbReference type="InterPro" id="IPR011856">
    <property type="entry name" value="tRNA_endonuc-like_dom_sf"/>
</dbReference>
<comment type="caution">
    <text evidence="2">The sequence shown here is derived from an EMBL/GenBank/DDBJ whole genome shotgun (WGS) entry which is preliminary data.</text>
</comment>